<dbReference type="GO" id="GO:0120010">
    <property type="term" value="P:intermembrane phospholipid transfer"/>
    <property type="evidence" value="ECO:0007669"/>
    <property type="project" value="TreeGrafter"/>
</dbReference>
<dbReference type="InterPro" id="IPR007428">
    <property type="entry name" value="MlaA"/>
</dbReference>
<dbReference type="PANTHER" id="PTHR30035:SF3">
    <property type="entry name" value="INTERMEMBRANE PHOSPHOLIPID TRANSPORT SYSTEM LIPOPROTEIN MLAA"/>
    <property type="match status" value="1"/>
</dbReference>
<dbReference type="PROSITE" id="PS51257">
    <property type="entry name" value="PROKAR_LIPOPROTEIN"/>
    <property type="match status" value="1"/>
</dbReference>
<dbReference type="Proteomes" id="UP000739565">
    <property type="component" value="Unassembled WGS sequence"/>
</dbReference>
<accession>A0A953T150</accession>
<dbReference type="EMBL" id="JAHXRI010000006">
    <property type="protein sequence ID" value="MBZ1349878.1"/>
    <property type="molecule type" value="Genomic_DNA"/>
</dbReference>
<keyword evidence="5" id="KW-1185">Reference proteome</keyword>
<organism evidence="4 5">
    <name type="scientific">Zwartia hollandica</name>
    <dbReference type="NCBI Taxonomy" id="324606"/>
    <lineage>
        <taxon>Bacteria</taxon>
        <taxon>Pseudomonadati</taxon>
        <taxon>Pseudomonadota</taxon>
        <taxon>Betaproteobacteria</taxon>
        <taxon>Burkholderiales</taxon>
        <taxon>Alcaligenaceae</taxon>
        <taxon>Zwartia</taxon>
    </lineage>
</organism>
<name>A0A953T150_9BURK</name>
<gene>
    <name evidence="4" type="ORF">KZZ10_04395</name>
</gene>
<evidence type="ECO:0000313" key="4">
    <source>
        <dbReference type="EMBL" id="MBZ1349878.1"/>
    </source>
</evidence>
<comment type="caution">
    <text evidence="4">The sequence shown here is derived from an EMBL/GenBank/DDBJ whole genome shotgun (WGS) entry which is preliminary data.</text>
</comment>
<keyword evidence="2 3" id="KW-0732">Signal</keyword>
<dbReference type="PRINTS" id="PR01805">
    <property type="entry name" value="VACJLIPOPROT"/>
</dbReference>
<dbReference type="RefSeq" id="WP_259660291.1">
    <property type="nucleotide sequence ID" value="NZ_JAHXRI010000006.1"/>
</dbReference>
<dbReference type="GO" id="GO:0016020">
    <property type="term" value="C:membrane"/>
    <property type="evidence" value="ECO:0007669"/>
    <property type="project" value="InterPro"/>
</dbReference>
<feature type="signal peptide" evidence="3">
    <location>
        <begin position="1"/>
        <end position="19"/>
    </location>
</feature>
<dbReference type="AlphaFoldDB" id="A0A953T150"/>
<evidence type="ECO:0000256" key="1">
    <source>
        <dbReference type="ARBA" id="ARBA00010634"/>
    </source>
</evidence>
<comment type="similarity">
    <text evidence="1">Belongs to the MlaA family.</text>
</comment>
<evidence type="ECO:0000313" key="5">
    <source>
        <dbReference type="Proteomes" id="UP000739565"/>
    </source>
</evidence>
<evidence type="ECO:0000256" key="3">
    <source>
        <dbReference type="SAM" id="SignalP"/>
    </source>
</evidence>
<proteinExistence type="inferred from homology"/>
<evidence type="ECO:0000256" key="2">
    <source>
        <dbReference type="ARBA" id="ARBA00022729"/>
    </source>
</evidence>
<reference evidence="4" key="1">
    <citation type="submission" date="2021-07" db="EMBL/GenBank/DDBJ databases">
        <title>New genus and species of the family Alcaligenaceae.</title>
        <authorList>
            <person name="Hahn M.W."/>
        </authorList>
    </citation>
    <scope>NUCLEOTIDE SEQUENCE</scope>
    <source>
        <strain evidence="4">LF4-65</strain>
    </source>
</reference>
<keyword evidence="4" id="KW-0449">Lipoprotein</keyword>
<dbReference type="Pfam" id="PF04333">
    <property type="entry name" value="MlaA"/>
    <property type="match status" value="1"/>
</dbReference>
<protein>
    <submittedName>
        <fullName evidence="4">VacJ family lipoprotein</fullName>
    </submittedName>
</protein>
<feature type="chain" id="PRO_5037877129" evidence="3">
    <location>
        <begin position="20"/>
        <end position="262"/>
    </location>
</feature>
<sequence length="262" mass="28451">MNKTSLLRWIGALSLTVLTGCVTTTPVGTANPIDPLEASNRAMFEFNETIDRAVFKPVAEAYAFVTPQPVRTCIYNIFLNIGDVWSMFNSAIQGRQVDALNTMGRILLNTTAGLGGCLDLASARGAQRIPNDFGVTLGVWGVSSGPYVVLPIVGSSTLRDGSGKLVDLYVNQVGWGSTVSNIDLRNSLYGLEAVVRREALLDISNVIDRTALDRYSFIRDAYLKRRSAQVRGPGAEAEALPNYEDFEAEATDRKSLGIPEKK</sequence>
<dbReference type="PANTHER" id="PTHR30035">
    <property type="entry name" value="LIPOPROTEIN VACJ-RELATED"/>
    <property type="match status" value="1"/>
</dbReference>